<proteinExistence type="predicted"/>
<evidence type="ECO:0000313" key="2">
    <source>
        <dbReference type="EMBL" id="GJS55275.1"/>
    </source>
</evidence>
<feature type="compositionally biased region" description="Pro residues" evidence="1">
    <location>
        <begin position="155"/>
        <end position="168"/>
    </location>
</feature>
<protein>
    <submittedName>
        <fullName evidence="2">Uncharacterized protein</fullName>
    </submittedName>
</protein>
<keyword evidence="3" id="KW-1185">Reference proteome</keyword>
<gene>
    <name evidence="2" type="ORF">Tco_0628637</name>
</gene>
<sequence length="168" mass="18964">MCPKPLRQISTKLILVIDLRWSQIKFDLLVFCQFSIPHAIVKTISQSRKQPSSKQRKQFQPKILKVYVTANDAVLRDMQNQSFLRPGSGTSWYTVTNPKEDLKGITTRKLGVPPRTQKQFNHDTEVTKDTMPPANNGSTEDVQPPIVQIQSGNPNPEPNVSPVDTPFP</sequence>
<dbReference type="EMBL" id="BQNB010008857">
    <property type="protein sequence ID" value="GJS55275.1"/>
    <property type="molecule type" value="Genomic_DNA"/>
</dbReference>
<name>A0ABQ4WQV7_9ASTR</name>
<reference evidence="2" key="1">
    <citation type="journal article" date="2022" name="Int. J. Mol. Sci.">
        <title>Draft Genome of Tanacetum Coccineum: Genomic Comparison of Closely Related Tanacetum-Family Plants.</title>
        <authorList>
            <person name="Yamashiro T."/>
            <person name="Shiraishi A."/>
            <person name="Nakayama K."/>
            <person name="Satake H."/>
        </authorList>
    </citation>
    <scope>NUCLEOTIDE SEQUENCE</scope>
</reference>
<organism evidence="2 3">
    <name type="scientific">Tanacetum coccineum</name>
    <dbReference type="NCBI Taxonomy" id="301880"/>
    <lineage>
        <taxon>Eukaryota</taxon>
        <taxon>Viridiplantae</taxon>
        <taxon>Streptophyta</taxon>
        <taxon>Embryophyta</taxon>
        <taxon>Tracheophyta</taxon>
        <taxon>Spermatophyta</taxon>
        <taxon>Magnoliopsida</taxon>
        <taxon>eudicotyledons</taxon>
        <taxon>Gunneridae</taxon>
        <taxon>Pentapetalae</taxon>
        <taxon>asterids</taxon>
        <taxon>campanulids</taxon>
        <taxon>Asterales</taxon>
        <taxon>Asteraceae</taxon>
        <taxon>Asteroideae</taxon>
        <taxon>Anthemideae</taxon>
        <taxon>Anthemidinae</taxon>
        <taxon>Tanacetum</taxon>
    </lineage>
</organism>
<evidence type="ECO:0000256" key="1">
    <source>
        <dbReference type="SAM" id="MobiDB-lite"/>
    </source>
</evidence>
<dbReference type="Proteomes" id="UP001151760">
    <property type="component" value="Unassembled WGS sequence"/>
</dbReference>
<comment type="caution">
    <text evidence="2">The sequence shown here is derived from an EMBL/GenBank/DDBJ whole genome shotgun (WGS) entry which is preliminary data.</text>
</comment>
<feature type="region of interest" description="Disordered" evidence="1">
    <location>
        <begin position="113"/>
        <end position="168"/>
    </location>
</feature>
<reference evidence="2" key="2">
    <citation type="submission" date="2022-01" db="EMBL/GenBank/DDBJ databases">
        <authorList>
            <person name="Yamashiro T."/>
            <person name="Shiraishi A."/>
            <person name="Satake H."/>
            <person name="Nakayama K."/>
        </authorList>
    </citation>
    <scope>NUCLEOTIDE SEQUENCE</scope>
</reference>
<evidence type="ECO:0000313" key="3">
    <source>
        <dbReference type="Proteomes" id="UP001151760"/>
    </source>
</evidence>
<accession>A0ABQ4WQV7</accession>